<evidence type="ECO:0000313" key="5">
    <source>
        <dbReference type="EMBL" id="CAA7052026.1"/>
    </source>
</evidence>
<sequence length="156" mass="17897">MKNITKNKNRCPETEPILSATKNEEISSNCRDEFGNSSGYGFFYGEQGFPKKCVCGSHVRKYVSESIDNPGRPYFRCGASRKVGEDAMYEEVNELKVMVEKIEVKNMTSEMENMVEEVIECKKELNKLKIKNIVLVFCLCLLAFVIMYHIVFNHGE</sequence>
<dbReference type="EMBL" id="CACVBM020001496">
    <property type="protein sequence ID" value="CAA7052026.1"/>
    <property type="molecule type" value="Genomic_DNA"/>
</dbReference>
<protein>
    <submittedName>
        <fullName evidence="3">Uncharacterized protein</fullName>
    </submittedName>
</protein>
<organism evidence="3 6">
    <name type="scientific">Microthlaspi erraticum</name>
    <dbReference type="NCBI Taxonomy" id="1685480"/>
    <lineage>
        <taxon>Eukaryota</taxon>
        <taxon>Viridiplantae</taxon>
        <taxon>Streptophyta</taxon>
        <taxon>Embryophyta</taxon>
        <taxon>Tracheophyta</taxon>
        <taxon>Spermatophyta</taxon>
        <taxon>Magnoliopsida</taxon>
        <taxon>eudicotyledons</taxon>
        <taxon>Gunneridae</taxon>
        <taxon>Pentapetalae</taxon>
        <taxon>rosids</taxon>
        <taxon>malvids</taxon>
        <taxon>Brassicales</taxon>
        <taxon>Brassicaceae</taxon>
        <taxon>Coluteocarpeae</taxon>
        <taxon>Microthlaspi</taxon>
    </lineage>
</organism>
<keyword evidence="2" id="KW-0812">Transmembrane</keyword>
<evidence type="ECO:0000256" key="2">
    <source>
        <dbReference type="SAM" id="Phobius"/>
    </source>
</evidence>
<reference evidence="3 6" key="1">
    <citation type="submission" date="2020-01" db="EMBL/GenBank/DDBJ databases">
        <authorList>
            <person name="Mishra B."/>
        </authorList>
    </citation>
    <scope>NUCLEOTIDE SEQUENCE [LARGE SCALE GENOMIC DNA]</scope>
</reference>
<gene>
    <name evidence="3" type="ORF">MERR_LOCUS31492</name>
    <name evidence="4" type="ORF">MERR_LOCUS36076</name>
    <name evidence="5" type="ORF">MERR_LOCUS39261</name>
</gene>
<evidence type="ECO:0000313" key="6">
    <source>
        <dbReference type="Proteomes" id="UP000467841"/>
    </source>
</evidence>
<name>A0A6D2JWS5_9BRAS</name>
<feature type="coiled-coil region" evidence="1">
    <location>
        <begin position="104"/>
        <end position="131"/>
    </location>
</feature>
<keyword evidence="2" id="KW-1133">Transmembrane helix</keyword>
<keyword evidence="6" id="KW-1185">Reference proteome</keyword>
<dbReference type="EMBL" id="CACVBM020001296">
    <property type="protein sequence ID" value="CAA7044257.1"/>
    <property type="molecule type" value="Genomic_DNA"/>
</dbReference>
<keyword evidence="2" id="KW-0472">Membrane</keyword>
<dbReference type="EMBL" id="CACVBM020001396">
    <property type="protein sequence ID" value="CAA7048841.1"/>
    <property type="molecule type" value="Genomic_DNA"/>
</dbReference>
<dbReference type="OrthoDB" id="1111987at2759"/>
<keyword evidence="1" id="KW-0175">Coiled coil</keyword>
<accession>A0A6D2JWS5</accession>
<evidence type="ECO:0000256" key="1">
    <source>
        <dbReference type="SAM" id="Coils"/>
    </source>
</evidence>
<dbReference type="AlphaFoldDB" id="A0A6D2JWS5"/>
<proteinExistence type="predicted"/>
<evidence type="ECO:0000313" key="4">
    <source>
        <dbReference type="EMBL" id="CAA7048841.1"/>
    </source>
</evidence>
<evidence type="ECO:0000313" key="3">
    <source>
        <dbReference type="EMBL" id="CAA7044257.1"/>
    </source>
</evidence>
<feature type="transmembrane region" description="Helical" evidence="2">
    <location>
        <begin position="132"/>
        <end position="151"/>
    </location>
</feature>
<dbReference type="Proteomes" id="UP000467841">
    <property type="component" value="Unassembled WGS sequence"/>
</dbReference>